<evidence type="ECO:0000313" key="9">
    <source>
        <dbReference type="Proteomes" id="UP000054567"/>
    </source>
</evidence>
<feature type="region of interest" description="Disordered" evidence="6">
    <location>
        <begin position="335"/>
        <end position="371"/>
    </location>
</feature>
<dbReference type="InterPro" id="IPR008721">
    <property type="entry name" value="ORC6_cyclin_first"/>
</dbReference>
<evidence type="ECO:0000313" key="8">
    <source>
        <dbReference type="EMBL" id="KMM66669.1"/>
    </source>
</evidence>
<dbReference type="EMBL" id="DS268110">
    <property type="protein sequence ID" value="KMM66669.1"/>
    <property type="molecule type" value="Genomic_DNA"/>
</dbReference>
<reference evidence="8 9" key="1">
    <citation type="submission" date="2007-06" db="EMBL/GenBank/DDBJ databases">
        <title>The Genome Sequence of Coccidioides posadasii RMSCC_3488.</title>
        <authorList>
            <consortium name="Coccidioides Genome Resources Consortium"/>
            <consortium name="The Broad Institute Genome Sequencing Platform"/>
            <person name="Henn M.R."/>
            <person name="Sykes S."/>
            <person name="Young S."/>
            <person name="Jaffe D."/>
            <person name="Berlin A."/>
            <person name="Alvarez P."/>
            <person name="Butler J."/>
            <person name="Gnerre S."/>
            <person name="Grabherr M."/>
            <person name="Mauceli E."/>
            <person name="Brockman W."/>
            <person name="Kodira C."/>
            <person name="Alvarado L."/>
            <person name="Zeng Q."/>
            <person name="Crawford M."/>
            <person name="Antoine C."/>
            <person name="Devon K."/>
            <person name="Galgiani J."/>
            <person name="Orsborn K."/>
            <person name="Lewis M.L."/>
            <person name="Nusbaum C."/>
            <person name="Galagan J."/>
            <person name="Birren B."/>
        </authorList>
    </citation>
    <scope>NUCLEOTIDE SEQUENCE [LARGE SCALE GENOMIC DNA]</scope>
    <source>
        <strain evidence="8 9">RMSCC 3488</strain>
    </source>
</reference>
<gene>
    <name evidence="8" type="ORF">CPAG_03007</name>
</gene>
<dbReference type="Proteomes" id="UP000054567">
    <property type="component" value="Unassembled WGS sequence"/>
</dbReference>
<accession>A0A0J6FCN9</accession>
<comment type="subcellular location">
    <subcellularLocation>
        <location evidence="1">Nucleus</location>
    </subcellularLocation>
</comment>
<evidence type="ECO:0000256" key="5">
    <source>
        <dbReference type="ARBA" id="ARBA00023242"/>
    </source>
</evidence>
<dbReference type="Pfam" id="PF05460">
    <property type="entry name" value="ORC6"/>
    <property type="match status" value="1"/>
</dbReference>
<evidence type="ECO:0000256" key="4">
    <source>
        <dbReference type="ARBA" id="ARBA00023125"/>
    </source>
</evidence>
<evidence type="ECO:0000256" key="2">
    <source>
        <dbReference type="ARBA" id="ARBA00010840"/>
    </source>
</evidence>
<dbReference type="VEuPathDB" id="FungiDB:CPAG_03007"/>
<evidence type="ECO:0000256" key="6">
    <source>
        <dbReference type="SAM" id="MobiDB-lite"/>
    </source>
</evidence>
<dbReference type="GO" id="GO:0006260">
    <property type="term" value="P:DNA replication"/>
    <property type="evidence" value="ECO:0007669"/>
    <property type="project" value="UniProtKB-KW"/>
</dbReference>
<dbReference type="AlphaFoldDB" id="A0A0J6FCN9"/>
<evidence type="ECO:0000256" key="3">
    <source>
        <dbReference type="ARBA" id="ARBA00022705"/>
    </source>
</evidence>
<protein>
    <recommendedName>
        <fullName evidence="7">ORC6 first cyclin-like domain-containing protein</fullName>
    </recommendedName>
</protein>
<evidence type="ECO:0000259" key="7">
    <source>
        <dbReference type="Pfam" id="PF05460"/>
    </source>
</evidence>
<feature type="compositionally biased region" description="Gly residues" evidence="6">
    <location>
        <begin position="342"/>
        <end position="357"/>
    </location>
</feature>
<organism evidence="8 9">
    <name type="scientific">Coccidioides posadasii RMSCC 3488</name>
    <dbReference type="NCBI Taxonomy" id="454284"/>
    <lineage>
        <taxon>Eukaryota</taxon>
        <taxon>Fungi</taxon>
        <taxon>Dikarya</taxon>
        <taxon>Ascomycota</taxon>
        <taxon>Pezizomycotina</taxon>
        <taxon>Eurotiomycetes</taxon>
        <taxon>Eurotiomycetidae</taxon>
        <taxon>Onygenales</taxon>
        <taxon>Onygenaceae</taxon>
        <taxon>Coccidioides</taxon>
    </lineage>
</organism>
<name>A0A0J6FCN9_COCPO</name>
<reference evidence="9" key="2">
    <citation type="journal article" date="2009" name="Genome Res.">
        <title>Comparative genomic analyses of the human fungal pathogens Coccidioides and their relatives.</title>
        <authorList>
            <person name="Sharpton T.J."/>
            <person name="Stajich J.E."/>
            <person name="Rounsley S.D."/>
            <person name="Gardner M.J."/>
            <person name="Wortman J.R."/>
            <person name="Jordar V.S."/>
            <person name="Maiti R."/>
            <person name="Kodira C.D."/>
            <person name="Neafsey D.E."/>
            <person name="Zeng Q."/>
            <person name="Hung C.-Y."/>
            <person name="McMahan C."/>
            <person name="Muszewska A."/>
            <person name="Grynberg M."/>
            <person name="Mandel M.A."/>
            <person name="Kellner E.M."/>
            <person name="Barker B.M."/>
            <person name="Galgiani J.N."/>
            <person name="Orbach M.J."/>
            <person name="Kirkland T.N."/>
            <person name="Cole G.T."/>
            <person name="Henn M.R."/>
            <person name="Birren B.W."/>
            <person name="Taylor J.W."/>
        </authorList>
    </citation>
    <scope>NUCLEOTIDE SEQUENCE [LARGE SCALE GENOMIC DNA]</scope>
    <source>
        <strain evidence="9">RMSCC 3488</strain>
    </source>
</reference>
<proteinExistence type="inferred from homology"/>
<dbReference type="GO" id="GO:0003677">
    <property type="term" value="F:DNA binding"/>
    <property type="evidence" value="ECO:0007669"/>
    <property type="project" value="UniProtKB-KW"/>
</dbReference>
<keyword evidence="5" id="KW-0539">Nucleus</keyword>
<feature type="domain" description="ORC6 first cyclin-like" evidence="7">
    <location>
        <begin position="10"/>
        <end position="97"/>
    </location>
</feature>
<feature type="region of interest" description="Disordered" evidence="6">
    <location>
        <begin position="98"/>
        <end position="145"/>
    </location>
</feature>
<comment type="similarity">
    <text evidence="2">Belongs to the ORC6 family.</text>
</comment>
<reference evidence="9" key="3">
    <citation type="journal article" date="2010" name="Genome Res.">
        <title>Population genomic sequencing of Coccidioides fungi reveals recent hybridization and transposon control.</title>
        <authorList>
            <person name="Neafsey D.E."/>
            <person name="Barker B.M."/>
            <person name="Sharpton T.J."/>
            <person name="Stajich J.E."/>
            <person name="Park D.J."/>
            <person name="Whiston E."/>
            <person name="Hung C.-Y."/>
            <person name="McMahan C."/>
            <person name="White J."/>
            <person name="Sykes S."/>
            <person name="Heiman D."/>
            <person name="Young S."/>
            <person name="Zeng Q."/>
            <person name="Abouelleil A."/>
            <person name="Aftuck L."/>
            <person name="Bessette D."/>
            <person name="Brown A."/>
            <person name="FitzGerald M."/>
            <person name="Lui A."/>
            <person name="Macdonald J.P."/>
            <person name="Priest M."/>
            <person name="Orbach M.J."/>
            <person name="Galgiani J.N."/>
            <person name="Kirkland T.N."/>
            <person name="Cole G.T."/>
            <person name="Birren B.W."/>
            <person name="Henn M.R."/>
            <person name="Taylor J.W."/>
            <person name="Rounsley S.D."/>
        </authorList>
    </citation>
    <scope>NUCLEOTIDE SEQUENCE [LARGE SCALE GENOMIC DNA]</scope>
    <source>
        <strain evidence="9">RMSCC 3488</strain>
    </source>
</reference>
<sequence length="442" mass="49249">MSRKASEQALANLLPTLAESLPDELVELAAYLLAQSRSYGGSLKPEEEIARPYACAEIACKRLSKSLKLPPRTSRPPCPPRIYKKLFAYLEQLLSQSSTAAKRQEKDKVQPQPRRSTRERRGGPVTPSKTEAKSFVTPSKSTKTARIDKTTAIQSRLSTIIQDAPSWTMPTIRNICRALTASLSRLVPSAPPKVSTSFPPHMFAGLSSVLCFAERTLSDDSQDLDPNHIRLLSAVSDHSQPEETSYRENMITLVIAIYFLVVVRMLGLGRDENPHPGSSNRRELDMDMFNDLATAALASEGLPADQTLLDNVHVWVRTIIMRDWMNGNEWFENIPVADPNRGQGGAGAENDGSGGNSGDNDDEEDGIISPKKRRLMNRYVRKVTHRSLRDIDNQRPKLLPGLGTMMHDRVDWLSEGKKDEYVTWKEGTMKRIREIESAAVTA</sequence>
<evidence type="ECO:0000256" key="1">
    <source>
        <dbReference type="ARBA" id="ARBA00004123"/>
    </source>
</evidence>
<keyword evidence="3" id="KW-0235">DNA replication</keyword>
<dbReference type="OrthoDB" id="5367324at2759"/>
<keyword evidence="4" id="KW-0238">DNA-binding</keyword>
<dbReference type="GO" id="GO:0005664">
    <property type="term" value="C:nuclear origin of replication recognition complex"/>
    <property type="evidence" value="ECO:0007669"/>
    <property type="project" value="InterPro"/>
</dbReference>